<name>A4BRI1_9GAMM</name>
<dbReference type="AlphaFoldDB" id="A4BRI1"/>
<evidence type="ECO:0000313" key="7">
    <source>
        <dbReference type="Proteomes" id="UP000003374"/>
    </source>
</evidence>
<dbReference type="OrthoDB" id="8885940at2"/>
<evidence type="ECO:0000256" key="3">
    <source>
        <dbReference type="ARBA" id="ARBA00023125"/>
    </source>
</evidence>
<keyword evidence="2" id="KW-0805">Transcription regulation</keyword>
<dbReference type="EMBL" id="AAOF01000007">
    <property type="protein sequence ID" value="EAR21552.1"/>
    <property type="molecule type" value="Genomic_DNA"/>
</dbReference>
<evidence type="ECO:0000256" key="4">
    <source>
        <dbReference type="ARBA" id="ARBA00023163"/>
    </source>
</evidence>
<dbReference type="PROSITE" id="PS50931">
    <property type="entry name" value="HTH_LYSR"/>
    <property type="match status" value="1"/>
</dbReference>
<organism evidence="6 7">
    <name type="scientific">Nitrococcus mobilis Nb-231</name>
    <dbReference type="NCBI Taxonomy" id="314278"/>
    <lineage>
        <taxon>Bacteria</taxon>
        <taxon>Pseudomonadati</taxon>
        <taxon>Pseudomonadota</taxon>
        <taxon>Gammaproteobacteria</taxon>
        <taxon>Chromatiales</taxon>
        <taxon>Ectothiorhodospiraceae</taxon>
        <taxon>Nitrococcus</taxon>
    </lineage>
</organism>
<dbReference type="GO" id="GO:0003677">
    <property type="term" value="F:DNA binding"/>
    <property type="evidence" value="ECO:0007669"/>
    <property type="project" value="UniProtKB-KW"/>
</dbReference>
<dbReference type="Gene3D" id="1.10.10.10">
    <property type="entry name" value="Winged helix-like DNA-binding domain superfamily/Winged helix DNA-binding domain"/>
    <property type="match status" value="1"/>
</dbReference>
<dbReference type="FunFam" id="1.10.10.10:FF:000001">
    <property type="entry name" value="LysR family transcriptional regulator"/>
    <property type="match status" value="1"/>
</dbReference>
<dbReference type="SUPFAM" id="SSF46785">
    <property type="entry name" value="Winged helix' DNA-binding domain"/>
    <property type="match status" value="1"/>
</dbReference>
<keyword evidence="7" id="KW-1185">Reference proteome</keyword>
<evidence type="ECO:0000259" key="5">
    <source>
        <dbReference type="PROSITE" id="PS50931"/>
    </source>
</evidence>
<dbReference type="InterPro" id="IPR000847">
    <property type="entry name" value="LysR_HTH_N"/>
</dbReference>
<dbReference type="eggNOG" id="COG0583">
    <property type="taxonomic scope" value="Bacteria"/>
</dbReference>
<accession>A4BRI1</accession>
<dbReference type="InterPro" id="IPR058163">
    <property type="entry name" value="LysR-type_TF_proteobact-type"/>
</dbReference>
<keyword evidence="3" id="KW-0238">DNA-binding</keyword>
<comment type="similarity">
    <text evidence="1">Belongs to the LysR transcriptional regulatory family.</text>
</comment>
<dbReference type="PANTHER" id="PTHR30537:SF5">
    <property type="entry name" value="HTH-TYPE TRANSCRIPTIONAL ACTIVATOR TTDR-RELATED"/>
    <property type="match status" value="1"/>
</dbReference>
<reference evidence="6 7" key="1">
    <citation type="submission" date="2006-02" db="EMBL/GenBank/DDBJ databases">
        <authorList>
            <person name="Waterbury J."/>
            <person name="Ferriera S."/>
            <person name="Johnson J."/>
            <person name="Kravitz S."/>
            <person name="Halpern A."/>
            <person name="Remington K."/>
            <person name="Beeson K."/>
            <person name="Tran B."/>
            <person name="Rogers Y.-H."/>
            <person name="Friedman R."/>
            <person name="Venter J.C."/>
        </authorList>
    </citation>
    <scope>NUCLEOTIDE SEQUENCE [LARGE SCALE GENOMIC DNA]</scope>
    <source>
        <strain evidence="6 7">Nb-231</strain>
    </source>
</reference>
<keyword evidence="4" id="KW-0804">Transcription</keyword>
<dbReference type="PANTHER" id="PTHR30537">
    <property type="entry name" value="HTH-TYPE TRANSCRIPTIONAL REGULATOR"/>
    <property type="match status" value="1"/>
</dbReference>
<comment type="caution">
    <text evidence="6">The sequence shown here is derived from an EMBL/GenBank/DDBJ whole genome shotgun (WGS) entry which is preliminary data.</text>
</comment>
<dbReference type="RefSeq" id="WP_004999384.1">
    <property type="nucleotide sequence ID" value="NZ_CH672427.1"/>
</dbReference>
<evidence type="ECO:0000256" key="2">
    <source>
        <dbReference type="ARBA" id="ARBA00023015"/>
    </source>
</evidence>
<sequence>FIAFTTVIEAGGFARTARRLGCSTATVTRQVQDLEARLGVRLLVRMTRWVRPTDAGATYHRHCQRILEDLAEADAQASRQALEPCGVLRVSAPLSFGWHRLGAAVERRKAGQA</sequence>
<dbReference type="GO" id="GO:0003700">
    <property type="term" value="F:DNA-binding transcription factor activity"/>
    <property type="evidence" value="ECO:0007669"/>
    <property type="project" value="InterPro"/>
</dbReference>
<feature type="non-terminal residue" evidence="6">
    <location>
        <position position="1"/>
    </location>
</feature>
<dbReference type="InterPro" id="IPR036388">
    <property type="entry name" value="WH-like_DNA-bd_sf"/>
</dbReference>
<dbReference type="InterPro" id="IPR036390">
    <property type="entry name" value="WH_DNA-bd_sf"/>
</dbReference>
<dbReference type="HOGENOM" id="CLU_2126317_0_0_6"/>
<gene>
    <name evidence="6" type="ORF">NB231_02258</name>
</gene>
<evidence type="ECO:0000313" key="6">
    <source>
        <dbReference type="EMBL" id="EAR21552.1"/>
    </source>
</evidence>
<protein>
    <submittedName>
        <fullName evidence="6">Transcriptional regulator</fullName>
    </submittedName>
</protein>
<proteinExistence type="inferred from homology"/>
<evidence type="ECO:0000256" key="1">
    <source>
        <dbReference type="ARBA" id="ARBA00009437"/>
    </source>
</evidence>
<dbReference type="Proteomes" id="UP000003374">
    <property type="component" value="Unassembled WGS sequence"/>
</dbReference>
<dbReference type="Pfam" id="PF00126">
    <property type="entry name" value="HTH_1"/>
    <property type="match status" value="1"/>
</dbReference>
<feature type="domain" description="HTH lysR-type" evidence="5">
    <location>
        <begin position="1"/>
        <end position="53"/>
    </location>
</feature>